<dbReference type="InterPro" id="IPR021520">
    <property type="entry name" value="Stealth_CR2"/>
</dbReference>
<comment type="similarity">
    <text evidence="1">Belongs to the stealth family.</text>
</comment>
<evidence type="ECO:0000256" key="1">
    <source>
        <dbReference type="ARBA" id="ARBA00007583"/>
    </source>
</evidence>
<sequence>MARQVARKNTGLRRTFLTRSPVLPAMSTPDSSIDVVYTWVDGTRPDYLEQLGRHAKGTRDLNPERYRDAYDCLRHSLRSLELHAPWVRNVYLVTCRPQVPAWLRIDHPRLRIVHHDEIMSADVAQPTFNSNVIECSLHKLPGISKRFIYFNDDYFLGSPATLEDFQTADGRIKIFGTLVGERARRLVYEKQPVYFGLVEHGPILIDCDEWAEMQRLVYDELKGFLQHRFRTPADFRPERLYRWHLLTHRRAQTRIVPFWEYLRHSAFHKIKPGPARQRLLLDRIARRRPRFLCLNDDLGFPADPAVIAEVRSFLARMFPQPSSFETGAPS</sequence>
<evidence type="ECO:0000259" key="7">
    <source>
        <dbReference type="Pfam" id="PF17101"/>
    </source>
</evidence>
<name>A0A556QQU8_9BACT</name>
<dbReference type="InterPro" id="IPR031358">
    <property type="entry name" value="Stealth_CR1"/>
</dbReference>
<dbReference type="AlphaFoldDB" id="A0A556QQU8"/>
<dbReference type="GO" id="GO:0016772">
    <property type="term" value="F:transferase activity, transferring phosphorus-containing groups"/>
    <property type="evidence" value="ECO:0007669"/>
    <property type="project" value="InterPro"/>
</dbReference>
<evidence type="ECO:0000313" key="9">
    <source>
        <dbReference type="EMBL" id="TSJ79018.1"/>
    </source>
</evidence>
<feature type="domain" description="Stealth protein CR2 conserved region 2" evidence="6">
    <location>
        <begin position="65"/>
        <end position="171"/>
    </location>
</feature>
<dbReference type="GO" id="GO:0000271">
    <property type="term" value="P:polysaccharide biosynthetic process"/>
    <property type="evidence" value="ECO:0007669"/>
    <property type="project" value="UniProtKB-KW"/>
</dbReference>
<evidence type="ECO:0000256" key="4">
    <source>
        <dbReference type="ARBA" id="ARBA00023169"/>
    </source>
</evidence>
<keyword evidence="4" id="KW-0270">Exopolysaccharide synthesis</keyword>
<keyword evidence="10" id="KW-1185">Reference proteome</keyword>
<feature type="domain" description="Stealth protein CR1 conserved region 1" evidence="7">
    <location>
        <begin position="33"/>
        <end position="51"/>
    </location>
</feature>
<evidence type="ECO:0000313" key="10">
    <source>
        <dbReference type="Proteomes" id="UP000315648"/>
    </source>
</evidence>
<protein>
    <recommendedName>
        <fullName evidence="2">Capsular polysaccharide phosphotransferase SacB</fullName>
    </recommendedName>
    <alternativeName>
        <fullName evidence="5">Stealth protein SacB</fullName>
    </alternativeName>
</protein>
<evidence type="ECO:0000256" key="2">
    <source>
        <dbReference type="ARBA" id="ARBA00022423"/>
    </source>
</evidence>
<evidence type="ECO:0000256" key="3">
    <source>
        <dbReference type="ARBA" id="ARBA00022679"/>
    </source>
</evidence>
<organism evidence="9 10">
    <name type="scientific">Rariglobus hedericola</name>
    <dbReference type="NCBI Taxonomy" id="2597822"/>
    <lineage>
        <taxon>Bacteria</taxon>
        <taxon>Pseudomonadati</taxon>
        <taxon>Verrucomicrobiota</taxon>
        <taxon>Opitutia</taxon>
        <taxon>Opitutales</taxon>
        <taxon>Opitutaceae</taxon>
        <taxon>Rariglobus</taxon>
    </lineage>
</organism>
<comment type="caution">
    <text evidence="9">The sequence shown here is derived from an EMBL/GenBank/DDBJ whole genome shotgun (WGS) entry which is preliminary data.</text>
</comment>
<dbReference type="Proteomes" id="UP000315648">
    <property type="component" value="Unassembled WGS sequence"/>
</dbReference>
<evidence type="ECO:0000256" key="5">
    <source>
        <dbReference type="ARBA" id="ARBA00032902"/>
    </source>
</evidence>
<evidence type="ECO:0000259" key="6">
    <source>
        <dbReference type="Pfam" id="PF11380"/>
    </source>
</evidence>
<dbReference type="PANTHER" id="PTHR24045:SF0">
    <property type="entry name" value="N-ACETYLGLUCOSAMINE-1-PHOSPHOTRANSFERASE SUBUNITS ALPHA_BETA"/>
    <property type="match status" value="1"/>
</dbReference>
<feature type="domain" description="Stealth protein CR4 conserved region 4" evidence="8">
    <location>
        <begin position="282"/>
        <end position="326"/>
    </location>
</feature>
<dbReference type="EMBL" id="VMBG01000001">
    <property type="protein sequence ID" value="TSJ79018.1"/>
    <property type="molecule type" value="Genomic_DNA"/>
</dbReference>
<dbReference type="InterPro" id="IPR031356">
    <property type="entry name" value="Stealth_CR4"/>
</dbReference>
<dbReference type="OrthoDB" id="9776077at2"/>
<reference evidence="9 10" key="1">
    <citation type="submission" date="2019-07" db="EMBL/GenBank/DDBJ databases">
        <title>Description of 53C-WASEF.</title>
        <authorList>
            <person name="Pitt A."/>
            <person name="Hahn M.W."/>
        </authorList>
    </citation>
    <scope>NUCLEOTIDE SEQUENCE [LARGE SCALE GENOMIC DNA]</scope>
    <source>
        <strain evidence="9 10">53C-WASEF</strain>
    </source>
</reference>
<dbReference type="Pfam" id="PF17103">
    <property type="entry name" value="Stealth_CR4"/>
    <property type="match status" value="1"/>
</dbReference>
<evidence type="ECO:0000259" key="8">
    <source>
        <dbReference type="Pfam" id="PF17103"/>
    </source>
</evidence>
<dbReference type="InterPro" id="IPR047141">
    <property type="entry name" value="Stealth"/>
</dbReference>
<keyword evidence="3" id="KW-0808">Transferase</keyword>
<dbReference type="Pfam" id="PF17101">
    <property type="entry name" value="Stealth_CR1"/>
    <property type="match status" value="1"/>
</dbReference>
<dbReference type="PANTHER" id="PTHR24045">
    <property type="match status" value="1"/>
</dbReference>
<accession>A0A556QQU8</accession>
<proteinExistence type="inferred from homology"/>
<gene>
    <name evidence="9" type="ORF">FPL22_06880</name>
</gene>
<dbReference type="Pfam" id="PF11380">
    <property type="entry name" value="Stealth_CR2"/>
    <property type="match status" value="1"/>
</dbReference>